<sequence length="263" mass="29548">MEDERRLDGGINEVSQIGETIRRPVRPWSASVHELLEHLETSGFAGAPRFLGIDQDGREILSKVSGETPWPPSPMLFEPALLDSAAALLRRYHDAVEGWSPATGAWQSPPVPAGEPEVICHNDTAPWNLIARDGAIVAFVDWDTAAPGPRMWDLASLAYTLVPLAAPENLEPMGWPSPTPVHERLARIRDAYGCTQDQWHTFLDTIPVRVQAAYDTMRIWAFEGRPGWQAQWEQPEPWRHGAGYLRDLKYIENSLESWRATLE</sequence>
<reference evidence="2 3" key="1">
    <citation type="submission" date="2019-02" db="EMBL/GenBank/DDBJ databases">
        <title>Kribbella capetownensis sp. nov. and Kribbella speibonae sp. nov., isolated from soil.</title>
        <authorList>
            <person name="Curtis S.M."/>
            <person name="Norton I."/>
            <person name="Everest G.J."/>
            <person name="Meyers P.R."/>
        </authorList>
    </citation>
    <scope>NUCLEOTIDE SEQUENCE [LARGE SCALE GENOMIC DNA]</scope>
    <source>
        <strain evidence="2 3">KCTC 29219</strain>
    </source>
</reference>
<dbReference type="EMBL" id="SJJZ01000003">
    <property type="protein sequence ID" value="TCC06042.1"/>
    <property type="molecule type" value="Genomic_DNA"/>
</dbReference>
<name>A0A4R0HBH0_9ACTN</name>
<dbReference type="RefSeq" id="WP_131343156.1">
    <property type="nucleotide sequence ID" value="NZ_SJJZ01000003.1"/>
</dbReference>
<feature type="domain" description="Aminoglycoside phosphotransferase" evidence="1">
    <location>
        <begin position="106"/>
        <end position="163"/>
    </location>
</feature>
<dbReference type="InterPro" id="IPR002575">
    <property type="entry name" value="Aminoglycoside_PTrfase"/>
</dbReference>
<dbReference type="Proteomes" id="UP000292346">
    <property type="component" value="Unassembled WGS sequence"/>
</dbReference>
<dbReference type="AlphaFoldDB" id="A0A4R0HBH0"/>
<evidence type="ECO:0000259" key="1">
    <source>
        <dbReference type="Pfam" id="PF01636"/>
    </source>
</evidence>
<gene>
    <name evidence="2" type="ORF">E0H45_29135</name>
</gene>
<protein>
    <submittedName>
        <fullName evidence="2">Aminoglycoside phosphotransferase family protein</fullName>
    </submittedName>
</protein>
<keyword evidence="3" id="KW-1185">Reference proteome</keyword>
<keyword evidence="2" id="KW-0808">Transferase</keyword>
<dbReference type="InterPro" id="IPR011009">
    <property type="entry name" value="Kinase-like_dom_sf"/>
</dbReference>
<dbReference type="Pfam" id="PF01636">
    <property type="entry name" value="APH"/>
    <property type="match status" value="1"/>
</dbReference>
<evidence type="ECO:0000313" key="2">
    <source>
        <dbReference type="EMBL" id="TCC06042.1"/>
    </source>
</evidence>
<dbReference type="OrthoDB" id="236897at2"/>
<evidence type="ECO:0000313" key="3">
    <source>
        <dbReference type="Proteomes" id="UP000292346"/>
    </source>
</evidence>
<accession>A0A4R0HBH0</accession>
<comment type="caution">
    <text evidence="2">The sequence shown here is derived from an EMBL/GenBank/DDBJ whole genome shotgun (WGS) entry which is preliminary data.</text>
</comment>
<dbReference type="Gene3D" id="3.90.1200.10">
    <property type="match status" value="1"/>
</dbReference>
<proteinExistence type="predicted"/>
<dbReference type="SUPFAM" id="SSF56112">
    <property type="entry name" value="Protein kinase-like (PK-like)"/>
    <property type="match status" value="1"/>
</dbReference>
<dbReference type="GO" id="GO:0016740">
    <property type="term" value="F:transferase activity"/>
    <property type="evidence" value="ECO:0007669"/>
    <property type="project" value="UniProtKB-KW"/>
</dbReference>
<organism evidence="2 3">
    <name type="scientific">Kribbella soli</name>
    <dbReference type="NCBI Taxonomy" id="1124743"/>
    <lineage>
        <taxon>Bacteria</taxon>
        <taxon>Bacillati</taxon>
        <taxon>Actinomycetota</taxon>
        <taxon>Actinomycetes</taxon>
        <taxon>Propionibacteriales</taxon>
        <taxon>Kribbellaceae</taxon>
        <taxon>Kribbella</taxon>
    </lineage>
</organism>